<proteinExistence type="predicted"/>
<name>A0ABQ5BZ87_9ASTR</name>
<dbReference type="EMBL" id="BQNB010013770">
    <property type="protein sequence ID" value="GJT20066.1"/>
    <property type="molecule type" value="Genomic_DNA"/>
</dbReference>
<evidence type="ECO:0000313" key="2">
    <source>
        <dbReference type="Proteomes" id="UP001151760"/>
    </source>
</evidence>
<comment type="caution">
    <text evidence="1">The sequence shown here is derived from an EMBL/GenBank/DDBJ whole genome shotgun (WGS) entry which is preliminary data.</text>
</comment>
<evidence type="ECO:0008006" key="3">
    <source>
        <dbReference type="Google" id="ProtNLM"/>
    </source>
</evidence>
<evidence type="ECO:0000313" key="1">
    <source>
        <dbReference type="EMBL" id="GJT20066.1"/>
    </source>
</evidence>
<accession>A0ABQ5BZ87</accession>
<sequence>MAEIKTNKTMEEFVTKDRANYYLGITSIMVNGKAAYELKGKFLDDLCDNAFSGTNGEDAVEHIEYFLKIVNPIDLPNVNYERLRLDVFPISLVGNASKWFDEFKGSITTWVDLTEKFFGKYYLPFHTCNVMGTEAKKDPTNTMYEEWLASKFANHRMMDPFTREVLRDFWKKVDNKEGFTNKGFSNLEEANKNDEPKIPEIFRIETHLFDYETPLCTEFKEFNHFLKVDTELFTHDIERTKTYEDYESELNNEVGEPWSKDRVPYELCDHVCEPFRFKNGKTKWPTCNSNEDGFCNNVELPGMVRVGYMTYFQDYECYDNLTDSSLKEEALKQKAIYEKSWGDATQSVINLCAWLKRSFGNFHELDYELLVKLEECWWKINDHECSPFANWRDHIRGPYANINTTHDPYLDGRNGRACNNNDN</sequence>
<organism evidence="1 2">
    <name type="scientific">Tanacetum coccineum</name>
    <dbReference type="NCBI Taxonomy" id="301880"/>
    <lineage>
        <taxon>Eukaryota</taxon>
        <taxon>Viridiplantae</taxon>
        <taxon>Streptophyta</taxon>
        <taxon>Embryophyta</taxon>
        <taxon>Tracheophyta</taxon>
        <taxon>Spermatophyta</taxon>
        <taxon>Magnoliopsida</taxon>
        <taxon>eudicotyledons</taxon>
        <taxon>Gunneridae</taxon>
        <taxon>Pentapetalae</taxon>
        <taxon>asterids</taxon>
        <taxon>campanulids</taxon>
        <taxon>Asterales</taxon>
        <taxon>Asteraceae</taxon>
        <taxon>Asteroideae</taxon>
        <taxon>Anthemideae</taxon>
        <taxon>Anthemidinae</taxon>
        <taxon>Tanacetum</taxon>
    </lineage>
</organism>
<reference evidence="1" key="1">
    <citation type="journal article" date="2022" name="Int. J. Mol. Sci.">
        <title>Draft Genome of Tanacetum Coccineum: Genomic Comparison of Closely Related Tanacetum-Family Plants.</title>
        <authorList>
            <person name="Yamashiro T."/>
            <person name="Shiraishi A."/>
            <person name="Nakayama K."/>
            <person name="Satake H."/>
        </authorList>
    </citation>
    <scope>NUCLEOTIDE SEQUENCE</scope>
</reference>
<reference evidence="1" key="2">
    <citation type="submission" date="2022-01" db="EMBL/GenBank/DDBJ databases">
        <authorList>
            <person name="Yamashiro T."/>
            <person name="Shiraishi A."/>
            <person name="Satake H."/>
            <person name="Nakayama K."/>
        </authorList>
    </citation>
    <scope>NUCLEOTIDE SEQUENCE</scope>
</reference>
<gene>
    <name evidence="1" type="ORF">Tco_0878772</name>
</gene>
<dbReference type="Proteomes" id="UP001151760">
    <property type="component" value="Unassembled WGS sequence"/>
</dbReference>
<protein>
    <recommendedName>
        <fullName evidence="3">Retrotransposon gag domain-containing protein</fullName>
    </recommendedName>
</protein>
<keyword evidence="2" id="KW-1185">Reference proteome</keyword>